<gene>
    <name evidence="2" type="ORF">SAMN04487947_3906</name>
</gene>
<keyword evidence="1" id="KW-0812">Transmembrane</keyword>
<keyword evidence="3" id="KW-1185">Reference proteome</keyword>
<reference evidence="3" key="1">
    <citation type="submission" date="2016-10" db="EMBL/GenBank/DDBJ databases">
        <authorList>
            <person name="Varghese N."/>
            <person name="Submissions S."/>
        </authorList>
    </citation>
    <scope>NUCLEOTIDE SEQUENCE [LARGE SCALE GENOMIC DNA]</scope>
    <source>
        <strain evidence="3">CGMCC 1.7736</strain>
    </source>
</reference>
<protein>
    <submittedName>
        <fullName evidence="2">Uncharacterized protein</fullName>
    </submittedName>
</protein>
<dbReference type="EMBL" id="FOYT01000005">
    <property type="protein sequence ID" value="SFR71984.1"/>
    <property type="molecule type" value="Genomic_DNA"/>
</dbReference>
<evidence type="ECO:0000313" key="3">
    <source>
        <dbReference type="Proteomes" id="UP000198531"/>
    </source>
</evidence>
<dbReference type="Proteomes" id="UP000198531">
    <property type="component" value="Unassembled WGS sequence"/>
</dbReference>
<name>A0A1I6IZ08_9EURY</name>
<evidence type="ECO:0000256" key="1">
    <source>
        <dbReference type="SAM" id="Phobius"/>
    </source>
</evidence>
<keyword evidence="1" id="KW-0472">Membrane</keyword>
<sequence length="72" mass="7166">MPTDRTGIVLSLLVLGTAAVFGVRLGVGERLVAGATTLTAGPLTVPSHLGAFLGLAVLFVGTVAAVRRVVAP</sequence>
<dbReference type="AlphaFoldDB" id="A0A1I6IZ08"/>
<keyword evidence="1" id="KW-1133">Transmembrane helix</keyword>
<proteinExistence type="predicted"/>
<organism evidence="2 3">
    <name type="scientific">Halogeometricum rufum</name>
    <dbReference type="NCBI Taxonomy" id="553469"/>
    <lineage>
        <taxon>Archaea</taxon>
        <taxon>Methanobacteriati</taxon>
        <taxon>Methanobacteriota</taxon>
        <taxon>Stenosarchaea group</taxon>
        <taxon>Halobacteria</taxon>
        <taxon>Halobacteriales</taxon>
        <taxon>Haloferacaceae</taxon>
        <taxon>Halogeometricum</taxon>
    </lineage>
</organism>
<accession>A0A1I6IZ08</accession>
<feature type="transmembrane region" description="Helical" evidence="1">
    <location>
        <begin position="46"/>
        <end position="66"/>
    </location>
</feature>
<evidence type="ECO:0000313" key="2">
    <source>
        <dbReference type="EMBL" id="SFR71984.1"/>
    </source>
</evidence>